<evidence type="ECO:0000256" key="1">
    <source>
        <dbReference type="SAM" id="SignalP"/>
    </source>
</evidence>
<organism evidence="2 3">
    <name type="scientific">Rhodanobacter lindaniclasticus</name>
    <dbReference type="NCBI Taxonomy" id="75310"/>
    <lineage>
        <taxon>Bacteria</taxon>
        <taxon>Pseudomonadati</taxon>
        <taxon>Pseudomonadota</taxon>
        <taxon>Gammaproteobacteria</taxon>
        <taxon>Lysobacterales</taxon>
        <taxon>Rhodanobacteraceae</taxon>
        <taxon>Rhodanobacter</taxon>
    </lineage>
</organism>
<evidence type="ECO:0000313" key="2">
    <source>
        <dbReference type="EMBL" id="THD07365.1"/>
    </source>
</evidence>
<keyword evidence="1" id="KW-0732">Signal</keyword>
<evidence type="ECO:0008006" key="4">
    <source>
        <dbReference type="Google" id="ProtNLM"/>
    </source>
</evidence>
<comment type="caution">
    <text evidence="2">The sequence shown here is derived from an EMBL/GenBank/DDBJ whole genome shotgun (WGS) entry which is preliminary data.</text>
</comment>
<evidence type="ECO:0000313" key="3">
    <source>
        <dbReference type="Proteomes" id="UP000306317"/>
    </source>
</evidence>
<dbReference type="AlphaFoldDB" id="A0A4S3KFI6"/>
<dbReference type="PROSITE" id="PS51257">
    <property type="entry name" value="PROKAR_LIPOPROTEIN"/>
    <property type="match status" value="1"/>
</dbReference>
<dbReference type="EMBL" id="MWIO01000026">
    <property type="protein sequence ID" value="THD07365.1"/>
    <property type="molecule type" value="Genomic_DNA"/>
</dbReference>
<dbReference type="Proteomes" id="UP000306317">
    <property type="component" value="Unassembled WGS sequence"/>
</dbReference>
<gene>
    <name evidence="2" type="ORF">B1991_08740</name>
</gene>
<proteinExistence type="predicted"/>
<keyword evidence="3" id="KW-1185">Reference proteome</keyword>
<feature type="signal peptide" evidence="1">
    <location>
        <begin position="1"/>
        <end position="31"/>
    </location>
</feature>
<name>A0A4S3KFI6_9GAMM</name>
<dbReference type="RefSeq" id="WP_136258341.1">
    <property type="nucleotide sequence ID" value="NZ_MWIO01000026.1"/>
</dbReference>
<dbReference type="OrthoDB" id="5959342at2"/>
<accession>A0A4S3KFI6</accession>
<protein>
    <recommendedName>
        <fullName evidence="4">Copper resistance protein</fullName>
    </recommendedName>
</protein>
<sequence length="142" mass="14998">MKRAFRLRPVTRRHLAWLVVLLLLWQQVAVAAYACTSAPASAGADAVAVAVHSSSMAAMGDRCAEMPAAPVDPLCHQHCQPDHATQVDARSATVPASTLAALPPESPSVAAVASPTQRSLARHDRLQAPPPVPRLLFCSLLI</sequence>
<reference evidence="2 3" key="1">
    <citation type="submission" date="2017-02" db="EMBL/GenBank/DDBJ databases">
        <title>Whole genome sequencing of Rhodanobacter lindaniclasticus DSM 17932.</title>
        <authorList>
            <person name="Kumar S."/>
            <person name="Patil P."/>
            <person name="Patil P.B."/>
        </authorList>
    </citation>
    <scope>NUCLEOTIDE SEQUENCE [LARGE SCALE GENOMIC DNA]</scope>
    <source>
        <strain evidence="2 3">DSM 17932</strain>
    </source>
</reference>
<feature type="chain" id="PRO_5021034499" description="Copper resistance protein" evidence="1">
    <location>
        <begin position="32"/>
        <end position="142"/>
    </location>
</feature>